<feature type="region of interest" description="Disordered" evidence="1">
    <location>
        <begin position="427"/>
        <end position="455"/>
    </location>
</feature>
<protein>
    <recommendedName>
        <fullName evidence="4">Lipoprotein</fullName>
    </recommendedName>
</protein>
<feature type="compositionally biased region" description="Polar residues" evidence="1">
    <location>
        <begin position="304"/>
        <end position="327"/>
    </location>
</feature>
<geneLocation type="plasmid" evidence="3">
    <name>pGH44TC_vir</name>
</geneLocation>
<evidence type="ECO:0000313" key="3">
    <source>
        <dbReference type="EMBL" id="QJX12471.1"/>
    </source>
</evidence>
<dbReference type="EMBL" id="MN543575">
    <property type="protein sequence ID" value="QJX12075.1"/>
    <property type="molecule type" value="Genomic_DNA"/>
</dbReference>
<dbReference type="RefSeq" id="WP_128206204.1">
    <property type="nucleotide sequence ID" value="NZ_JAJQUZ010000007.1"/>
</dbReference>
<evidence type="ECO:0000256" key="1">
    <source>
        <dbReference type="SAM" id="MobiDB-lite"/>
    </source>
</evidence>
<accession>A0A6M6A323</accession>
<reference evidence="2" key="1">
    <citation type="submission" date="2019-10" db="EMBL/GenBank/DDBJ databases">
        <title>Tracking microevolution events of conjugative virulence plasmid p15WZ-82_Vir during transmission.</title>
        <authorList>
            <person name="Yang X."/>
        </authorList>
    </citation>
    <scope>NUCLEOTIDE SEQUENCE</scope>
    <source>
        <strain evidence="2">GH44TC</strain>
        <plasmid evidence="2">pGH44TC_fusion</plasmid>
        <plasmid evidence="3">pGH44TC_vir</plasmid>
    </source>
</reference>
<keyword evidence="2" id="KW-0614">Plasmid</keyword>
<evidence type="ECO:0000313" key="2">
    <source>
        <dbReference type="EMBL" id="QJX12075.1"/>
    </source>
</evidence>
<proteinExistence type="predicted"/>
<geneLocation type="plasmid" evidence="2">
    <name>pGH44TC_fusion</name>
</geneLocation>
<evidence type="ECO:0008006" key="4">
    <source>
        <dbReference type="Google" id="ProtNLM"/>
    </source>
</evidence>
<dbReference type="AlphaFoldDB" id="A0A6M6A323"/>
<dbReference type="EMBL" id="MN543576">
    <property type="protein sequence ID" value="QJX12471.1"/>
    <property type="molecule type" value="Genomic_DNA"/>
</dbReference>
<name>A0A6M6A323_KLEPN</name>
<organism evidence="2">
    <name type="scientific">Klebsiella pneumoniae</name>
    <dbReference type="NCBI Taxonomy" id="573"/>
    <lineage>
        <taxon>Bacteria</taxon>
        <taxon>Pseudomonadati</taxon>
        <taxon>Pseudomonadota</taxon>
        <taxon>Gammaproteobacteria</taxon>
        <taxon>Enterobacterales</taxon>
        <taxon>Enterobacteriaceae</taxon>
        <taxon>Klebsiella/Raoultella group</taxon>
        <taxon>Klebsiella</taxon>
        <taxon>Klebsiella pneumoniae complex</taxon>
    </lineage>
</organism>
<feature type="region of interest" description="Disordered" evidence="1">
    <location>
        <begin position="290"/>
        <end position="329"/>
    </location>
</feature>
<dbReference type="PROSITE" id="PS51257">
    <property type="entry name" value="PROKAR_LIPOPROTEIN"/>
    <property type="match status" value="1"/>
</dbReference>
<sequence length="477" mass="52347">MNKIKITIPLLFVVIVTGCAETQEPGIVAQEWAKNTRQLNIFPLFPPRERFYPGDVYIFPFISPKMVDKVPTKFYTIKPIRFTRFDVSDLLEQEQAIPTMPETKEWETLGNAQSRIGAFVSYPSAESRQNGIIAFPGYSFASVSDVSLGLGTVTSAIAQKLSFASSSRRNITFSIPYAEVISLDFSSSMDKFLLYKSTVDGYETSKLQYLKKRMELLIDNLLDGANNKYGITPGIVFVTDVYYARSINVTITSADGFSASESASLAKFTALSSRREALVTKLNAISEQNRSLLAKPGNKEESNGEPSTPVQNATGVTPPEKTNSTPEMDSLASEINALDLQLKILSQSVAPDTLGFTGNITRASGNSLTINQVFKYPVAIGYNGIAMPVQDFIEMNVKVTPPSKTKFQAENQDNEIKQPVNKTVSKKPIKTIDKAPSQGKPVADWPNKPGSLIGEPALHQMTSGLEIDFEDSNDAKK</sequence>